<gene>
    <name evidence="1" type="ORF">Pro02_68360</name>
</gene>
<dbReference type="AlphaFoldDB" id="A0A8J3WGG9"/>
<keyword evidence="2" id="KW-1185">Reference proteome</keyword>
<reference evidence="1" key="1">
    <citation type="submission" date="2021-01" db="EMBL/GenBank/DDBJ databases">
        <title>Whole genome shotgun sequence of Planobispora rosea NBRC 15558.</title>
        <authorList>
            <person name="Komaki H."/>
            <person name="Tamura T."/>
        </authorList>
    </citation>
    <scope>NUCLEOTIDE SEQUENCE</scope>
    <source>
        <strain evidence="1">NBRC 15558</strain>
    </source>
</reference>
<sequence length="134" mass="14572">MRTLRLDGPFIRVSQDPQEVIGDFLGFALSLGNLSGRPPAEEFAEIFSPAGRGMRLPDTFAAYRAGEPDGVPEEFGEMAAEELERREIWVLTRLRYGTAPVSALVEGPELRHLLGEALALRDAVPPGDHGGSRS</sequence>
<organism evidence="1 2">
    <name type="scientific">Planobispora rosea</name>
    <dbReference type="NCBI Taxonomy" id="35762"/>
    <lineage>
        <taxon>Bacteria</taxon>
        <taxon>Bacillati</taxon>
        <taxon>Actinomycetota</taxon>
        <taxon>Actinomycetes</taxon>
        <taxon>Streptosporangiales</taxon>
        <taxon>Streptosporangiaceae</taxon>
        <taxon>Planobispora</taxon>
    </lineage>
</organism>
<name>A0A8J3WGG9_PLARO</name>
<dbReference type="OrthoDB" id="3480764at2"/>
<dbReference type="RefSeq" id="WP_068923715.1">
    <property type="nucleotide sequence ID" value="NZ_BMQP01000053.1"/>
</dbReference>
<accession>A0A8J3WGG9</accession>
<dbReference type="Proteomes" id="UP000655044">
    <property type="component" value="Unassembled WGS sequence"/>
</dbReference>
<evidence type="ECO:0000313" key="1">
    <source>
        <dbReference type="EMBL" id="GIH88428.1"/>
    </source>
</evidence>
<proteinExistence type="predicted"/>
<evidence type="ECO:0000313" key="2">
    <source>
        <dbReference type="Proteomes" id="UP000655044"/>
    </source>
</evidence>
<comment type="caution">
    <text evidence="1">The sequence shown here is derived from an EMBL/GenBank/DDBJ whole genome shotgun (WGS) entry which is preliminary data.</text>
</comment>
<protein>
    <submittedName>
        <fullName evidence="1">Uncharacterized protein</fullName>
    </submittedName>
</protein>
<dbReference type="EMBL" id="BOOI01000080">
    <property type="protein sequence ID" value="GIH88428.1"/>
    <property type="molecule type" value="Genomic_DNA"/>
</dbReference>